<dbReference type="Proteomes" id="UP000800092">
    <property type="component" value="Unassembled WGS sequence"/>
</dbReference>
<feature type="region of interest" description="Disordered" evidence="1">
    <location>
        <begin position="1"/>
        <end position="156"/>
    </location>
</feature>
<evidence type="ECO:0000256" key="1">
    <source>
        <dbReference type="SAM" id="MobiDB-lite"/>
    </source>
</evidence>
<accession>A0A6A6HGW3</accession>
<organism evidence="2 3">
    <name type="scientific">Viridothelium virens</name>
    <name type="common">Speckled blister lichen</name>
    <name type="synonym">Trypethelium virens</name>
    <dbReference type="NCBI Taxonomy" id="1048519"/>
    <lineage>
        <taxon>Eukaryota</taxon>
        <taxon>Fungi</taxon>
        <taxon>Dikarya</taxon>
        <taxon>Ascomycota</taxon>
        <taxon>Pezizomycotina</taxon>
        <taxon>Dothideomycetes</taxon>
        <taxon>Dothideomycetes incertae sedis</taxon>
        <taxon>Trypetheliales</taxon>
        <taxon>Trypetheliaceae</taxon>
        <taxon>Viridothelium</taxon>
    </lineage>
</organism>
<name>A0A6A6HGW3_VIRVR</name>
<protein>
    <submittedName>
        <fullName evidence="2">Uncharacterized protein</fullName>
    </submittedName>
</protein>
<reference evidence="2" key="1">
    <citation type="journal article" date="2020" name="Stud. Mycol.">
        <title>101 Dothideomycetes genomes: a test case for predicting lifestyles and emergence of pathogens.</title>
        <authorList>
            <person name="Haridas S."/>
            <person name="Albert R."/>
            <person name="Binder M."/>
            <person name="Bloem J."/>
            <person name="Labutti K."/>
            <person name="Salamov A."/>
            <person name="Andreopoulos B."/>
            <person name="Baker S."/>
            <person name="Barry K."/>
            <person name="Bills G."/>
            <person name="Bluhm B."/>
            <person name="Cannon C."/>
            <person name="Castanera R."/>
            <person name="Culley D."/>
            <person name="Daum C."/>
            <person name="Ezra D."/>
            <person name="Gonzalez J."/>
            <person name="Henrissat B."/>
            <person name="Kuo A."/>
            <person name="Liang C."/>
            <person name="Lipzen A."/>
            <person name="Lutzoni F."/>
            <person name="Magnuson J."/>
            <person name="Mondo S."/>
            <person name="Nolan M."/>
            <person name="Ohm R."/>
            <person name="Pangilinan J."/>
            <person name="Park H.-J."/>
            <person name="Ramirez L."/>
            <person name="Alfaro M."/>
            <person name="Sun H."/>
            <person name="Tritt A."/>
            <person name="Yoshinaga Y."/>
            <person name="Zwiers L.-H."/>
            <person name="Turgeon B."/>
            <person name="Goodwin S."/>
            <person name="Spatafora J."/>
            <person name="Crous P."/>
            <person name="Grigoriev I."/>
        </authorList>
    </citation>
    <scope>NUCLEOTIDE SEQUENCE</scope>
    <source>
        <strain evidence="2">Tuck. ex Michener</strain>
    </source>
</reference>
<dbReference type="EMBL" id="ML991780">
    <property type="protein sequence ID" value="KAF2237364.1"/>
    <property type="molecule type" value="Genomic_DNA"/>
</dbReference>
<dbReference type="AlphaFoldDB" id="A0A6A6HGW3"/>
<evidence type="ECO:0000313" key="3">
    <source>
        <dbReference type="Proteomes" id="UP000800092"/>
    </source>
</evidence>
<keyword evidence="3" id="KW-1185">Reference proteome</keyword>
<evidence type="ECO:0000313" key="2">
    <source>
        <dbReference type="EMBL" id="KAF2237364.1"/>
    </source>
</evidence>
<sequence>MSRQSPSPPATPPSQDSFSSLSASKRHHRQAETISVSITSKGDDLRSPKTHSPNADLDGPQNVKKVQFEEPNPAAANPKDEKPTETPESTGGGPNHPTLASPEPRPPKAHQNNGKGAGIQNIDHADSDGQSSKMTMENIGEVDRGCNARGQLSENI</sequence>
<gene>
    <name evidence="2" type="ORF">EV356DRAFT_530089</name>
</gene>
<feature type="compositionally biased region" description="Pro residues" evidence="1">
    <location>
        <begin position="1"/>
        <end position="12"/>
    </location>
</feature>
<proteinExistence type="predicted"/>